<name>A0A223KQ79_9BACI</name>
<evidence type="ECO:0000256" key="7">
    <source>
        <dbReference type="RuleBase" id="RU363032"/>
    </source>
</evidence>
<evidence type="ECO:0000256" key="6">
    <source>
        <dbReference type="ARBA" id="ARBA00023136"/>
    </source>
</evidence>
<dbReference type="InterPro" id="IPR035906">
    <property type="entry name" value="MetI-like_sf"/>
</dbReference>
<protein>
    <submittedName>
        <fullName evidence="9">Sugar ABC transporter permease</fullName>
    </submittedName>
</protein>
<keyword evidence="3" id="KW-1003">Cell membrane</keyword>
<feature type="transmembrane region" description="Helical" evidence="7">
    <location>
        <begin position="7"/>
        <end position="29"/>
    </location>
</feature>
<sequence>MDKKTKSFVVYTLLILGTIIMIFPFVWMVSTSLKSALDVYTLSIIPENPTLENYRRIFLDSLFGKWFLNSIIVATVTTISVVFFDSLVGYIIAKFKFIGKGIIFIAILSTLMVPTEMLIIPWYLMSSEFGWTDSYWGLLFPGLMTGFGVFLMKQFMESIPDDLLDAARIDGLGEFKIFIKVAIPQVWPAISALFIFSFLSNWNAFLWPLIVTDSSSLYTLPVGLSFFASGEFESRWELIMAGATITALPLILVFFLLQKHIIKGITLTGMK</sequence>
<feature type="domain" description="ABC transmembrane type-1" evidence="8">
    <location>
        <begin position="67"/>
        <end position="257"/>
    </location>
</feature>
<dbReference type="PANTHER" id="PTHR43744:SF12">
    <property type="entry name" value="ABC TRANSPORTER PERMEASE PROTEIN MG189-RELATED"/>
    <property type="match status" value="1"/>
</dbReference>
<evidence type="ECO:0000256" key="3">
    <source>
        <dbReference type="ARBA" id="ARBA00022475"/>
    </source>
</evidence>
<dbReference type="Pfam" id="PF00528">
    <property type="entry name" value="BPD_transp_1"/>
    <property type="match status" value="1"/>
</dbReference>
<proteinExistence type="inferred from homology"/>
<evidence type="ECO:0000256" key="1">
    <source>
        <dbReference type="ARBA" id="ARBA00004651"/>
    </source>
</evidence>
<keyword evidence="10" id="KW-1185">Reference proteome</keyword>
<reference evidence="9 10" key="1">
    <citation type="submission" date="2016-12" db="EMBL/GenBank/DDBJ databases">
        <title>The whole genome sequencing and assembly of Bacillus cohnii DSM 6307T strain.</title>
        <authorList>
            <person name="Lee Y.-J."/>
            <person name="Yi H."/>
            <person name="Bahn Y.-S."/>
            <person name="Kim J.F."/>
            <person name="Lee D.-W."/>
        </authorList>
    </citation>
    <scope>NUCLEOTIDE SEQUENCE [LARGE SCALE GENOMIC DNA]</scope>
    <source>
        <strain evidence="9 10">DSM 6307</strain>
    </source>
</reference>
<dbReference type="PROSITE" id="PS50928">
    <property type="entry name" value="ABC_TM1"/>
    <property type="match status" value="1"/>
</dbReference>
<feature type="transmembrane region" description="Helical" evidence="7">
    <location>
        <begin position="238"/>
        <end position="257"/>
    </location>
</feature>
<dbReference type="Proteomes" id="UP000215224">
    <property type="component" value="Chromosome"/>
</dbReference>
<evidence type="ECO:0000256" key="4">
    <source>
        <dbReference type="ARBA" id="ARBA00022692"/>
    </source>
</evidence>
<accession>A0A223KQ79</accession>
<dbReference type="AlphaFoldDB" id="A0A223KQ79"/>
<dbReference type="InterPro" id="IPR000515">
    <property type="entry name" value="MetI-like"/>
</dbReference>
<dbReference type="CDD" id="cd06261">
    <property type="entry name" value="TM_PBP2"/>
    <property type="match status" value="1"/>
</dbReference>
<evidence type="ECO:0000313" key="9">
    <source>
        <dbReference type="EMBL" id="AST91661.1"/>
    </source>
</evidence>
<evidence type="ECO:0000256" key="5">
    <source>
        <dbReference type="ARBA" id="ARBA00022989"/>
    </source>
</evidence>
<organism evidence="9 10">
    <name type="scientific">Sutcliffiella cohnii</name>
    <dbReference type="NCBI Taxonomy" id="33932"/>
    <lineage>
        <taxon>Bacteria</taxon>
        <taxon>Bacillati</taxon>
        <taxon>Bacillota</taxon>
        <taxon>Bacilli</taxon>
        <taxon>Bacillales</taxon>
        <taxon>Bacillaceae</taxon>
        <taxon>Sutcliffiella</taxon>
    </lineage>
</organism>
<dbReference type="RefSeq" id="WP_066414217.1">
    <property type="nucleotide sequence ID" value="NZ_CP018866.1"/>
</dbReference>
<evidence type="ECO:0000256" key="2">
    <source>
        <dbReference type="ARBA" id="ARBA00022448"/>
    </source>
</evidence>
<keyword evidence="4 7" id="KW-0812">Transmembrane</keyword>
<evidence type="ECO:0000313" key="10">
    <source>
        <dbReference type="Proteomes" id="UP000215224"/>
    </source>
</evidence>
<dbReference type="SUPFAM" id="SSF161098">
    <property type="entry name" value="MetI-like"/>
    <property type="match status" value="1"/>
</dbReference>
<gene>
    <name evidence="9" type="ORF">BC6307_10400</name>
</gene>
<keyword evidence="2 7" id="KW-0813">Transport</keyword>
<keyword evidence="6 7" id="KW-0472">Membrane</keyword>
<evidence type="ECO:0000259" key="8">
    <source>
        <dbReference type="PROSITE" id="PS50928"/>
    </source>
</evidence>
<dbReference type="EMBL" id="CP018866">
    <property type="protein sequence ID" value="AST91661.1"/>
    <property type="molecule type" value="Genomic_DNA"/>
</dbReference>
<feature type="transmembrane region" description="Helical" evidence="7">
    <location>
        <begin position="66"/>
        <end position="90"/>
    </location>
</feature>
<dbReference type="STRING" id="1314751.GCA_001591425_01513"/>
<comment type="subcellular location">
    <subcellularLocation>
        <location evidence="1 7">Cell membrane</location>
        <topology evidence="1 7">Multi-pass membrane protein</topology>
    </subcellularLocation>
</comment>
<feature type="transmembrane region" description="Helical" evidence="7">
    <location>
        <begin position="135"/>
        <end position="156"/>
    </location>
</feature>
<dbReference type="PANTHER" id="PTHR43744">
    <property type="entry name" value="ABC TRANSPORTER PERMEASE PROTEIN MG189-RELATED-RELATED"/>
    <property type="match status" value="1"/>
</dbReference>
<dbReference type="KEGG" id="bcoh:BC6307_10400"/>
<comment type="similarity">
    <text evidence="7">Belongs to the binding-protein-dependent transport system permease family.</text>
</comment>
<dbReference type="Gene3D" id="1.10.3720.10">
    <property type="entry name" value="MetI-like"/>
    <property type="match status" value="1"/>
</dbReference>
<keyword evidence="5 7" id="KW-1133">Transmembrane helix</keyword>
<dbReference type="GO" id="GO:0005886">
    <property type="term" value="C:plasma membrane"/>
    <property type="evidence" value="ECO:0007669"/>
    <property type="project" value="UniProtKB-SubCell"/>
</dbReference>
<dbReference type="GO" id="GO:0055085">
    <property type="term" value="P:transmembrane transport"/>
    <property type="evidence" value="ECO:0007669"/>
    <property type="project" value="InterPro"/>
</dbReference>
<feature type="transmembrane region" description="Helical" evidence="7">
    <location>
        <begin position="102"/>
        <end position="123"/>
    </location>
</feature>